<evidence type="ECO:0000313" key="6">
    <source>
        <dbReference type="Proteomes" id="UP000029120"/>
    </source>
</evidence>
<dbReference type="OrthoDB" id="1714084at2759"/>
<gene>
    <name evidence="5" type="ordered locus">AALP_Aa3g242000</name>
</gene>
<evidence type="ECO:0000256" key="3">
    <source>
        <dbReference type="SAM" id="Coils"/>
    </source>
</evidence>
<sequence length="399" mass="45886">MSTYDFNYTLDSFGNEDAKSYCSNPENDFNEWSSSLTDESEEDDQEILVQQNQIQPRYDHRNMSSEALTTPEWNLRRSGNHQLPHQAESAEWKRRYELEILEYKELNHKDSRITETITYNSESFGNQDANILYSNPEDDLSDWFSLTQSKEAVQQTRKQTTYDRQIMSPDALRTVEAEAAEWKDKYELVKSENQELQRKAAEAKAAEWKQKYELVTSENQKLQHEDSYFAGTISAKFHPGLLHVCLSIIFNVYVVESLMMVVAYLVPNFLIGFTTGAGFIGITMVSSRCYSLLPDLPKIFCHYTISYTIFGSWAIQGGYKNDLIEPLSPGEPKMVGEEVIMKEFGVKAHSEWRDLTSAIVVIIVCSRLLFFVALTLKEKARPTLKAIQAKIDIHMQFSS</sequence>
<dbReference type="PANTHER" id="PTHR48042:SF29">
    <property type="entry name" value="ABC TRANSPORTER G FAMILY MEMBER 15-RELATED"/>
    <property type="match status" value="1"/>
</dbReference>
<keyword evidence="6" id="KW-1185">Reference proteome</keyword>
<evidence type="ECO:0000256" key="4">
    <source>
        <dbReference type="SAM" id="Phobius"/>
    </source>
</evidence>
<organism evidence="5 6">
    <name type="scientific">Arabis alpina</name>
    <name type="common">Alpine rock-cress</name>
    <dbReference type="NCBI Taxonomy" id="50452"/>
    <lineage>
        <taxon>Eukaryota</taxon>
        <taxon>Viridiplantae</taxon>
        <taxon>Streptophyta</taxon>
        <taxon>Embryophyta</taxon>
        <taxon>Tracheophyta</taxon>
        <taxon>Spermatophyta</taxon>
        <taxon>Magnoliopsida</taxon>
        <taxon>eudicotyledons</taxon>
        <taxon>Gunneridae</taxon>
        <taxon>Pentapetalae</taxon>
        <taxon>rosids</taxon>
        <taxon>malvids</taxon>
        <taxon>Brassicales</taxon>
        <taxon>Brassicaceae</taxon>
        <taxon>Arabideae</taxon>
        <taxon>Arabis</taxon>
    </lineage>
</organism>
<keyword evidence="2" id="KW-0813">Transport</keyword>
<name>A0A087HBB4_ARAAL</name>
<keyword evidence="4" id="KW-0812">Transmembrane</keyword>
<protein>
    <submittedName>
        <fullName evidence="5">Uncharacterized protein</fullName>
    </submittedName>
</protein>
<feature type="transmembrane region" description="Helical" evidence="4">
    <location>
        <begin position="241"/>
        <end position="263"/>
    </location>
</feature>
<dbReference type="Proteomes" id="UP000029120">
    <property type="component" value="Chromosome 3"/>
</dbReference>
<comment type="similarity">
    <text evidence="1">Belongs to the ABC transporter superfamily. ABCG family. Eye pigment precursor importer (TC 3.A.1.204) subfamily.</text>
</comment>
<keyword evidence="4" id="KW-0472">Membrane</keyword>
<evidence type="ECO:0000313" key="5">
    <source>
        <dbReference type="EMBL" id="KFK39416.1"/>
    </source>
</evidence>
<feature type="transmembrane region" description="Helical" evidence="4">
    <location>
        <begin position="269"/>
        <end position="287"/>
    </location>
</feature>
<dbReference type="OMA" id="FCHYTIS"/>
<dbReference type="Gramene" id="KFK39416">
    <property type="protein sequence ID" value="KFK39416"/>
    <property type="gene ID" value="AALP_AA3G242000"/>
</dbReference>
<dbReference type="AlphaFoldDB" id="A0A087HBB4"/>
<proteinExistence type="inferred from homology"/>
<keyword evidence="3" id="KW-0175">Coiled coil</keyword>
<accession>A0A087HBB4</accession>
<feature type="coiled-coil region" evidence="3">
    <location>
        <begin position="172"/>
        <end position="225"/>
    </location>
</feature>
<reference evidence="6" key="1">
    <citation type="journal article" date="2015" name="Nat. Plants">
        <title>Genome expansion of Arabis alpina linked with retrotransposition and reduced symmetric DNA methylation.</title>
        <authorList>
            <person name="Willing E.M."/>
            <person name="Rawat V."/>
            <person name="Mandakova T."/>
            <person name="Maumus F."/>
            <person name="James G.V."/>
            <person name="Nordstroem K.J."/>
            <person name="Becker C."/>
            <person name="Warthmann N."/>
            <person name="Chica C."/>
            <person name="Szarzynska B."/>
            <person name="Zytnicki M."/>
            <person name="Albani M.C."/>
            <person name="Kiefer C."/>
            <person name="Bergonzi S."/>
            <person name="Castaings L."/>
            <person name="Mateos J.L."/>
            <person name="Berns M.C."/>
            <person name="Bujdoso N."/>
            <person name="Piofczyk T."/>
            <person name="de Lorenzo L."/>
            <person name="Barrero-Sicilia C."/>
            <person name="Mateos I."/>
            <person name="Piednoel M."/>
            <person name="Hagmann J."/>
            <person name="Chen-Min-Tao R."/>
            <person name="Iglesias-Fernandez R."/>
            <person name="Schuster S.C."/>
            <person name="Alonso-Blanco C."/>
            <person name="Roudier F."/>
            <person name="Carbonero P."/>
            <person name="Paz-Ares J."/>
            <person name="Davis S.J."/>
            <person name="Pecinka A."/>
            <person name="Quesneville H."/>
            <person name="Colot V."/>
            <person name="Lysak M.A."/>
            <person name="Weigel D."/>
            <person name="Coupland G."/>
            <person name="Schneeberger K."/>
        </authorList>
    </citation>
    <scope>NUCLEOTIDE SEQUENCE [LARGE SCALE GENOMIC DNA]</scope>
    <source>
        <strain evidence="6">cv. Pajares</strain>
    </source>
</reference>
<feature type="transmembrane region" description="Helical" evidence="4">
    <location>
        <begin position="355"/>
        <end position="376"/>
    </location>
</feature>
<dbReference type="eggNOG" id="KOG0061">
    <property type="taxonomic scope" value="Eukaryota"/>
</dbReference>
<evidence type="ECO:0000256" key="2">
    <source>
        <dbReference type="ARBA" id="ARBA00022448"/>
    </source>
</evidence>
<keyword evidence="4" id="KW-1133">Transmembrane helix</keyword>
<dbReference type="InterPro" id="IPR052215">
    <property type="entry name" value="Plant_ABCG"/>
</dbReference>
<dbReference type="PANTHER" id="PTHR48042">
    <property type="entry name" value="ABC TRANSPORTER G FAMILY MEMBER 11"/>
    <property type="match status" value="1"/>
</dbReference>
<dbReference type="EMBL" id="CM002871">
    <property type="protein sequence ID" value="KFK39416.1"/>
    <property type="molecule type" value="Genomic_DNA"/>
</dbReference>
<evidence type="ECO:0000256" key="1">
    <source>
        <dbReference type="ARBA" id="ARBA00005814"/>
    </source>
</evidence>